<gene>
    <name evidence="4" type="ORF">BJX68DRAFT_244957</name>
</gene>
<evidence type="ECO:0000256" key="1">
    <source>
        <dbReference type="ARBA" id="ARBA00022737"/>
    </source>
</evidence>
<dbReference type="SUPFAM" id="SSF48403">
    <property type="entry name" value="Ankyrin repeat"/>
    <property type="match status" value="1"/>
</dbReference>
<keyword evidence="5" id="KW-1185">Reference proteome</keyword>
<evidence type="ECO:0008006" key="6">
    <source>
        <dbReference type="Google" id="ProtNLM"/>
    </source>
</evidence>
<dbReference type="Proteomes" id="UP001610444">
    <property type="component" value="Unassembled WGS sequence"/>
</dbReference>
<dbReference type="EMBL" id="JBFXLR010000053">
    <property type="protein sequence ID" value="KAL2842103.1"/>
    <property type="molecule type" value="Genomic_DNA"/>
</dbReference>
<feature type="repeat" description="ANK" evidence="3">
    <location>
        <begin position="507"/>
        <end position="539"/>
    </location>
</feature>
<dbReference type="GeneID" id="98156581"/>
<sequence length="1008" mass="113198">MAEVIGVVSAACGIAAFALQITDTVRCLRGAHEFIHHKAKDELELLISRLEFLRQVLFSLEHIQSSSSVEQAVRNCQLAYSSVDVILQDVTQKIFRLHKSKIKVARHATSITEQLRAAAERLNSVTGDLTLSCSVLVHARDPAAGVAHNLGSISSPNAAGNQSCLVTLPPNNAISHSSPVSTMQLSHRATASSRRKSVNCAVRHCHCSCHLTQHQVHHLWGWEYSPLSVLSRPCDAPECTAKRYHWGLKFALTRYGVPLMVSTSLEFLWGAGKYSLRPALSLERVVNYTSPGFEALWRFSNGRLSVLDTQQQFRELARCDPSLKDHIHPGGRNYVQELLYYGPGNQEDQFQLLKFFVCELGMSLENLDQKFLVRCAEWIGEGRHLNLLEAILEYGFDPSCSDSPVYQDWPDVCSPNWRSEEYTPDPFFIEYLTILGNACPGFGGLTPLHDAVLHNDTSLAQSLISRSTLHPQYNFLGQTALHLAVCNTNMVQLLVNAGHPMDVKDKQGNTPLMYAAVTGNTSAVQLFLQKGANSVLRDDKLKRDFIQYAAARGEWQLIIDTLVYINEIYPPKAYRYFVLSALMSLISVRTMTPDAWSKIFANLVGSLTDPNIKVNDKDHDTENNNLLHYISNREDAAMLYKCGFNMTNSANSKGETALYSLSRILDENLTQFLLDQGMEINHQNHQGRTFIFSLLSNLSHPNFRAWSQIDSLRVCLSRGLNILSSDSCRCPCSPGGCSSPAAFDVSFQDSVFTRTPSFVWALEFVTQVEESGGRDLAKTVILGLLRRSCFDRLEMTHVCCHRGRGIPKPYLLECNSLPESEIEEIIDEEKDFIAPLEKEMASFSLKPFGVLRRDWVVILKTKYEKQVQAAETQKQQSDALYGPSGTIYHVDYANDTYHSVSNYRFDTKPASISGSMAEYLIWFEHQYNRYRANESGYTAAQTQAWYDKRLAWILELLELMELSAATVAEAIEVKMKWMSWQEPNVPDEQGIIDHFLSSAASRKGTEGC</sequence>
<reference evidence="4 5" key="1">
    <citation type="submission" date="2024-07" db="EMBL/GenBank/DDBJ databases">
        <title>Section-level genome sequencing and comparative genomics of Aspergillus sections Usti and Cavernicolus.</title>
        <authorList>
            <consortium name="Lawrence Berkeley National Laboratory"/>
            <person name="Nybo J.L."/>
            <person name="Vesth T.C."/>
            <person name="Theobald S."/>
            <person name="Frisvad J.C."/>
            <person name="Larsen T.O."/>
            <person name="Kjaerboelling I."/>
            <person name="Rothschild-Mancinelli K."/>
            <person name="Lyhne E.K."/>
            <person name="Kogle M.E."/>
            <person name="Barry K."/>
            <person name="Clum A."/>
            <person name="Na H."/>
            <person name="Ledsgaard L."/>
            <person name="Lin J."/>
            <person name="Lipzen A."/>
            <person name="Kuo A."/>
            <person name="Riley R."/>
            <person name="Mondo S."/>
            <person name="LaButti K."/>
            <person name="Haridas S."/>
            <person name="Pangalinan J."/>
            <person name="Salamov A.A."/>
            <person name="Simmons B.A."/>
            <person name="Magnuson J.K."/>
            <person name="Chen J."/>
            <person name="Drula E."/>
            <person name="Henrissat B."/>
            <person name="Wiebenga A."/>
            <person name="Lubbers R.J."/>
            <person name="Gomes A.C."/>
            <person name="Macurrencykelacurrency M.R."/>
            <person name="Stajich J."/>
            <person name="Grigoriev I.V."/>
            <person name="Mortensen U.H."/>
            <person name="De vries R.P."/>
            <person name="Baker S.E."/>
            <person name="Andersen M.R."/>
        </authorList>
    </citation>
    <scope>NUCLEOTIDE SEQUENCE [LARGE SCALE GENOMIC DNA]</scope>
    <source>
        <strain evidence="4 5">CBS 756.74</strain>
    </source>
</reference>
<name>A0ABR4JPZ3_9EURO</name>
<accession>A0ABR4JPZ3</accession>
<dbReference type="PANTHER" id="PTHR24198">
    <property type="entry name" value="ANKYRIN REPEAT AND PROTEIN KINASE DOMAIN-CONTAINING PROTEIN"/>
    <property type="match status" value="1"/>
</dbReference>
<dbReference type="RefSeq" id="XP_070894914.1">
    <property type="nucleotide sequence ID" value="XM_071041417.1"/>
</dbReference>
<keyword evidence="2 3" id="KW-0040">ANK repeat</keyword>
<keyword evidence="1" id="KW-0677">Repeat</keyword>
<dbReference type="Gene3D" id="1.25.40.20">
    <property type="entry name" value="Ankyrin repeat-containing domain"/>
    <property type="match status" value="2"/>
</dbReference>
<evidence type="ECO:0000313" key="5">
    <source>
        <dbReference type="Proteomes" id="UP001610444"/>
    </source>
</evidence>
<feature type="repeat" description="ANK" evidence="3">
    <location>
        <begin position="653"/>
        <end position="685"/>
    </location>
</feature>
<dbReference type="PROSITE" id="PS50088">
    <property type="entry name" value="ANK_REPEAT"/>
    <property type="match status" value="2"/>
</dbReference>
<proteinExistence type="predicted"/>
<protein>
    <recommendedName>
        <fullName evidence="6">Ankyrin repeat-containing domain protein</fullName>
    </recommendedName>
</protein>
<dbReference type="PANTHER" id="PTHR24198:SF165">
    <property type="entry name" value="ANKYRIN REPEAT-CONTAINING PROTEIN-RELATED"/>
    <property type="match status" value="1"/>
</dbReference>
<organism evidence="4 5">
    <name type="scientific">Aspergillus pseudodeflectus</name>
    <dbReference type="NCBI Taxonomy" id="176178"/>
    <lineage>
        <taxon>Eukaryota</taxon>
        <taxon>Fungi</taxon>
        <taxon>Dikarya</taxon>
        <taxon>Ascomycota</taxon>
        <taxon>Pezizomycotina</taxon>
        <taxon>Eurotiomycetes</taxon>
        <taxon>Eurotiomycetidae</taxon>
        <taxon>Eurotiales</taxon>
        <taxon>Aspergillaceae</taxon>
        <taxon>Aspergillus</taxon>
        <taxon>Aspergillus subgen. Nidulantes</taxon>
    </lineage>
</organism>
<dbReference type="InterPro" id="IPR002110">
    <property type="entry name" value="Ankyrin_rpt"/>
</dbReference>
<comment type="caution">
    <text evidence="4">The sequence shown here is derived from an EMBL/GenBank/DDBJ whole genome shotgun (WGS) entry which is preliminary data.</text>
</comment>
<evidence type="ECO:0000256" key="2">
    <source>
        <dbReference type="ARBA" id="ARBA00023043"/>
    </source>
</evidence>
<dbReference type="SMART" id="SM00248">
    <property type="entry name" value="ANK"/>
    <property type="match status" value="5"/>
</dbReference>
<dbReference type="InterPro" id="IPR036770">
    <property type="entry name" value="Ankyrin_rpt-contain_sf"/>
</dbReference>
<evidence type="ECO:0000313" key="4">
    <source>
        <dbReference type="EMBL" id="KAL2842103.1"/>
    </source>
</evidence>
<dbReference type="PROSITE" id="PS50297">
    <property type="entry name" value="ANK_REP_REGION"/>
    <property type="match status" value="1"/>
</dbReference>
<evidence type="ECO:0000256" key="3">
    <source>
        <dbReference type="PROSITE-ProRule" id="PRU00023"/>
    </source>
</evidence>
<dbReference type="Pfam" id="PF12796">
    <property type="entry name" value="Ank_2"/>
    <property type="match status" value="1"/>
</dbReference>